<dbReference type="AlphaFoldDB" id="A0ABD1XWA5"/>
<proteinExistence type="predicted"/>
<comment type="caution">
    <text evidence="7">The sequence shown here is derived from an EMBL/GenBank/DDBJ whole genome shotgun (WGS) entry which is preliminary data.</text>
</comment>
<feature type="transmembrane region" description="Helical" evidence="6">
    <location>
        <begin position="40"/>
        <end position="65"/>
    </location>
</feature>
<evidence type="ECO:0000256" key="5">
    <source>
        <dbReference type="ARBA" id="ARBA00023136"/>
    </source>
</evidence>
<dbReference type="PANTHER" id="PTHR24223">
    <property type="entry name" value="ATP-BINDING CASSETTE SUB-FAMILY C"/>
    <property type="match status" value="1"/>
</dbReference>
<keyword evidence="4 6" id="KW-1133">Transmembrane helix</keyword>
<evidence type="ECO:0000256" key="3">
    <source>
        <dbReference type="ARBA" id="ARBA00022840"/>
    </source>
</evidence>
<keyword evidence="8" id="KW-1185">Reference proteome</keyword>
<protein>
    <recommendedName>
        <fullName evidence="9">ABC transmembrane type-1 domain-containing protein</fullName>
    </recommendedName>
</protein>
<organism evidence="7 8">
    <name type="scientific">Riccia fluitans</name>
    <dbReference type="NCBI Taxonomy" id="41844"/>
    <lineage>
        <taxon>Eukaryota</taxon>
        <taxon>Viridiplantae</taxon>
        <taxon>Streptophyta</taxon>
        <taxon>Embryophyta</taxon>
        <taxon>Marchantiophyta</taxon>
        <taxon>Marchantiopsida</taxon>
        <taxon>Marchantiidae</taxon>
        <taxon>Marchantiales</taxon>
        <taxon>Ricciaceae</taxon>
        <taxon>Riccia</taxon>
    </lineage>
</organism>
<dbReference type="SUPFAM" id="SSF90123">
    <property type="entry name" value="ABC transporter transmembrane region"/>
    <property type="match status" value="1"/>
</dbReference>
<gene>
    <name evidence="7" type="ORF">R1flu_024927</name>
</gene>
<dbReference type="GO" id="GO:0005524">
    <property type="term" value="F:ATP binding"/>
    <property type="evidence" value="ECO:0007669"/>
    <property type="project" value="UniProtKB-KW"/>
</dbReference>
<accession>A0ABD1XWA5</accession>
<evidence type="ECO:0000313" key="7">
    <source>
        <dbReference type="EMBL" id="KAL2613235.1"/>
    </source>
</evidence>
<dbReference type="PANTHER" id="PTHR24223:SF445">
    <property type="entry name" value="ATP-BINDING CASSETTE TRANSPORTER, SUBFAMILY C, MEMBER 4, SMABCC4"/>
    <property type="match status" value="1"/>
</dbReference>
<evidence type="ECO:0000256" key="6">
    <source>
        <dbReference type="SAM" id="Phobius"/>
    </source>
</evidence>
<keyword evidence="2" id="KW-0547">Nucleotide-binding</keyword>
<sequence length="111" mass="12764">MKSTVECLSNMKVIKLQSWDELFLRKIEELRSVERRWVSYFMYAWACNIFAIWAAPVIVSIITFFNMDFLGETLDPVKLFTALTVFGVLKTAAVSRKHLQFVADGSIHGLN</sequence>
<dbReference type="InterPro" id="IPR036640">
    <property type="entry name" value="ABC1_TM_sf"/>
</dbReference>
<name>A0ABD1XWA5_9MARC</name>
<evidence type="ECO:0000313" key="8">
    <source>
        <dbReference type="Proteomes" id="UP001605036"/>
    </source>
</evidence>
<dbReference type="Gene3D" id="1.20.1560.10">
    <property type="entry name" value="ABC transporter type 1, transmembrane domain"/>
    <property type="match status" value="1"/>
</dbReference>
<evidence type="ECO:0008006" key="9">
    <source>
        <dbReference type="Google" id="ProtNLM"/>
    </source>
</evidence>
<dbReference type="EMBL" id="JBHFFA010000007">
    <property type="protein sequence ID" value="KAL2613235.1"/>
    <property type="molecule type" value="Genomic_DNA"/>
</dbReference>
<keyword evidence="1 6" id="KW-0812">Transmembrane</keyword>
<dbReference type="InterPro" id="IPR050173">
    <property type="entry name" value="ABC_transporter_C-like"/>
</dbReference>
<keyword evidence="3" id="KW-0067">ATP-binding</keyword>
<dbReference type="Proteomes" id="UP001605036">
    <property type="component" value="Unassembled WGS sequence"/>
</dbReference>
<evidence type="ECO:0000256" key="1">
    <source>
        <dbReference type="ARBA" id="ARBA00022692"/>
    </source>
</evidence>
<keyword evidence="5 6" id="KW-0472">Membrane</keyword>
<evidence type="ECO:0000256" key="2">
    <source>
        <dbReference type="ARBA" id="ARBA00022741"/>
    </source>
</evidence>
<reference evidence="7 8" key="1">
    <citation type="submission" date="2024-09" db="EMBL/GenBank/DDBJ databases">
        <title>Chromosome-scale assembly of Riccia fluitans.</title>
        <authorList>
            <person name="Paukszto L."/>
            <person name="Sawicki J."/>
            <person name="Karawczyk K."/>
            <person name="Piernik-Szablinska J."/>
            <person name="Szczecinska M."/>
            <person name="Mazdziarz M."/>
        </authorList>
    </citation>
    <scope>NUCLEOTIDE SEQUENCE [LARGE SCALE GENOMIC DNA]</scope>
    <source>
        <strain evidence="7">Rf_01</strain>
        <tissue evidence="7">Aerial parts of the thallus</tissue>
    </source>
</reference>
<evidence type="ECO:0000256" key="4">
    <source>
        <dbReference type="ARBA" id="ARBA00022989"/>
    </source>
</evidence>